<evidence type="ECO:0000313" key="4">
    <source>
        <dbReference type="EMBL" id="AKT42679.1"/>
    </source>
</evidence>
<proteinExistence type="predicted"/>
<organism evidence="4 5">
    <name type="scientific">Chondromyces crocatus</name>
    <dbReference type="NCBI Taxonomy" id="52"/>
    <lineage>
        <taxon>Bacteria</taxon>
        <taxon>Pseudomonadati</taxon>
        <taxon>Myxococcota</taxon>
        <taxon>Polyangia</taxon>
        <taxon>Polyangiales</taxon>
        <taxon>Polyangiaceae</taxon>
        <taxon>Chondromyces</taxon>
    </lineage>
</organism>
<dbReference type="SUPFAM" id="SSF53474">
    <property type="entry name" value="alpha/beta-Hydrolases"/>
    <property type="match status" value="1"/>
</dbReference>
<evidence type="ECO:0000256" key="2">
    <source>
        <dbReference type="SAM" id="SignalP"/>
    </source>
</evidence>
<sequence>MQRFGLPVLGSLLLVSTLACGSNDDEHNPPPNDGDGGAGGAPVADEVTRTSWRDESGLVQVLLTTTLHPDGTRTLHGETVLDLSRQYLGETAHVTLVEDVVLAADGRLVTADLRRRAAMAAKIFEHRLEADARAGTLVATRSSGRVELDLDTDPAWLVTFLPFSPLVPFSAPSGVACATMEGAVRASAEVMFLDANPMGSLPLLLQGAGDGEHPSSLRLMDNLCGYDPSNGTVRTLASNVLGELRADSDAPAHLVPALDINRGDPVIARQQCDAPARFETFEILADDGSTLAGQIDLPPGTGPFPVVSFHAGSGGIERTGNYFGVPQWTCLAQALVDAGIAVVRYDDPGHGESPGDFAALSYEDRDAHALAVSRYAAAHPLVRTDAVFALGHSEGGNHVSRAALAQPELRGLIQVAGVAMTGAEIVEIQAGRPYENAGYSQQLVNALEQQVRVTMNAIRDGSLPDDQLPAGTSRAFWVQFLDADGVADAVAAARPTLVLQGVADWQVPPRNADLFEDALNAAGVDVQVERYPYLGHMMTPNTPGFEGIGEEYGLPLTFAPEVVEHIVTWVTAQASVSN</sequence>
<dbReference type="PROSITE" id="PS51257">
    <property type="entry name" value="PROKAR_LIPOPROTEIN"/>
    <property type="match status" value="1"/>
</dbReference>
<gene>
    <name evidence="4" type="ORF">CMC5_069060</name>
</gene>
<dbReference type="OrthoDB" id="1412847at2"/>
<evidence type="ECO:0000259" key="3">
    <source>
        <dbReference type="Pfam" id="PF12146"/>
    </source>
</evidence>
<keyword evidence="5" id="KW-1185">Reference proteome</keyword>
<dbReference type="RefSeq" id="WP_050434264.1">
    <property type="nucleotide sequence ID" value="NZ_CP012159.1"/>
</dbReference>
<evidence type="ECO:0000313" key="5">
    <source>
        <dbReference type="Proteomes" id="UP000067626"/>
    </source>
</evidence>
<feature type="domain" description="Serine aminopeptidase S33" evidence="3">
    <location>
        <begin position="331"/>
        <end position="538"/>
    </location>
</feature>
<dbReference type="STRING" id="52.CMC5_069060"/>
<name>A0A0K1EPE3_CHOCO</name>
<dbReference type="GO" id="GO:0052689">
    <property type="term" value="F:carboxylic ester hydrolase activity"/>
    <property type="evidence" value="ECO:0007669"/>
    <property type="project" value="TreeGrafter"/>
</dbReference>
<dbReference type="InterPro" id="IPR029058">
    <property type="entry name" value="AB_hydrolase_fold"/>
</dbReference>
<dbReference type="Pfam" id="PF12146">
    <property type="entry name" value="Hydrolase_4"/>
    <property type="match status" value="1"/>
</dbReference>
<protein>
    <recommendedName>
        <fullName evidence="3">Serine aminopeptidase S33 domain-containing protein</fullName>
    </recommendedName>
</protein>
<feature type="region of interest" description="Disordered" evidence="1">
    <location>
        <begin position="22"/>
        <end position="44"/>
    </location>
</feature>
<dbReference type="InterPro" id="IPR053145">
    <property type="entry name" value="AB_hydrolase_Est10"/>
</dbReference>
<evidence type="ECO:0000256" key="1">
    <source>
        <dbReference type="SAM" id="MobiDB-lite"/>
    </source>
</evidence>
<dbReference type="AlphaFoldDB" id="A0A0K1EPE3"/>
<dbReference type="Proteomes" id="UP000067626">
    <property type="component" value="Chromosome"/>
</dbReference>
<accession>A0A0K1EPE3</accession>
<feature type="chain" id="PRO_5005459780" description="Serine aminopeptidase S33 domain-containing protein" evidence="2">
    <location>
        <begin position="22"/>
        <end position="578"/>
    </location>
</feature>
<dbReference type="PANTHER" id="PTHR43265">
    <property type="entry name" value="ESTERASE ESTD"/>
    <property type="match status" value="1"/>
</dbReference>
<dbReference type="InterPro" id="IPR022742">
    <property type="entry name" value="Hydrolase_4"/>
</dbReference>
<dbReference type="Gene3D" id="3.40.50.1820">
    <property type="entry name" value="alpha/beta hydrolase"/>
    <property type="match status" value="1"/>
</dbReference>
<dbReference type="EMBL" id="CP012159">
    <property type="protein sequence ID" value="AKT42679.1"/>
    <property type="molecule type" value="Genomic_DNA"/>
</dbReference>
<dbReference type="PANTHER" id="PTHR43265:SF1">
    <property type="entry name" value="ESTERASE ESTD"/>
    <property type="match status" value="1"/>
</dbReference>
<dbReference type="KEGG" id="ccro:CMC5_069060"/>
<reference evidence="4 5" key="1">
    <citation type="submission" date="2015-07" db="EMBL/GenBank/DDBJ databases">
        <title>Genome analysis of myxobacterium Chondromyces crocatus Cm c5 reveals a high potential for natural compound synthesis and the genetic basis for the loss of fruiting body formation.</title>
        <authorList>
            <person name="Zaburannyi N."/>
            <person name="Bunk B."/>
            <person name="Maier J."/>
            <person name="Overmann J."/>
            <person name="Mueller R."/>
        </authorList>
    </citation>
    <scope>NUCLEOTIDE SEQUENCE [LARGE SCALE GENOMIC DNA]</scope>
    <source>
        <strain evidence="4 5">Cm c5</strain>
    </source>
</reference>
<keyword evidence="2" id="KW-0732">Signal</keyword>
<feature type="signal peptide" evidence="2">
    <location>
        <begin position="1"/>
        <end position="21"/>
    </location>
</feature>